<evidence type="ECO:0000313" key="2">
    <source>
        <dbReference type="Proteomes" id="UP000253314"/>
    </source>
</evidence>
<dbReference type="AlphaFoldDB" id="A0A366XT39"/>
<accession>A0A366XT39</accession>
<dbReference type="Proteomes" id="UP000253314">
    <property type="component" value="Unassembled WGS sequence"/>
</dbReference>
<gene>
    <name evidence="1" type="ORF">DS031_19730</name>
</gene>
<proteinExistence type="predicted"/>
<sequence length="81" mass="9216">MLEFNKGLPTTPAPFAYSSKLAVYFKILLEKQLYIKLLTSLIGDVIFSGYFKLLGPLIRSILGTDVWSEVPNCAVEYMFYQ</sequence>
<organism evidence="1 2">
    <name type="scientific">Bacillus taeanensis</name>
    <dbReference type="NCBI Taxonomy" id="273032"/>
    <lineage>
        <taxon>Bacteria</taxon>
        <taxon>Bacillati</taxon>
        <taxon>Bacillota</taxon>
        <taxon>Bacilli</taxon>
        <taxon>Bacillales</taxon>
        <taxon>Bacillaceae</taxon>
        <taxon>Bacillus</taxon>
    </lineage>
</organism>
<comment type="caution">
    <text evidence="1">The sequence shown here is derived from an EMBL/GenBank/DDBJ whole genome shotgun (WGS) entry which is preliminary data.</text>
</comment>
<dbReference type="EMBL" id="QOCW01000028">
    <property type="protein sequence ID" value="RBW67909.1"/>
    <property type="molecule type" value="Genomic_DNA"/>
</dbReference>
<evidence type="ECO:0000313" key="1">
    <source>
        <dbReference type="EMBL" id="RBW67909.1"/>
    </source>
</evidence>
<protein>
    <submittedName>
        <fullName evidence="1">Uncharacterized protein</fullName>
    </submittedName>
</protein>
<reference evidence="1 2" key="1">
    <citation type="submission" date="2018-07" db="EMBL/GenBank/DDBJ databases">
        <title>Lottiidibacillus patelloidae gen. nov., sp. nov., isolated from the intestinal tract of a marine limpet and the reclassification of B. taeanensis BH030017T, B. algicola KMM 3737T and B. hwajinpoensis SW-72T as genus Lottiidibacillus.</title>
        <authorList>
            <person name="Liu R."/>
            <person name="Huang Z."/>
        </authorList>
    </citation>
    <scope>NUCLEOTIDE SEQUENCE [LARGE SCALE GENOMIC DNA]</scope>
    <source>
        <strain evidence="1 2">BH030017</strain>
    </source>
</reference>
<name>A0A366XT39_9BACI</name>
<keyword evidence="2" id="KW-1185">Reference proteome</keyword>